<feature type="transmembrane region" description="Helical" evidence="9">
    <location>
        <begin position="143"/>
        <end position="163"/>
    </location>
</feature>
<dbReference type="CDD" id="cd06261">
    <property type="entry name" value="TM_PBP2"/>
    <property type="match status" value="1"/>
</dbReference>
<keyword evidence="12" id="KW-1185">Reference proteome</keyword>
<reference evidence="11 12" key="1">
    <citation type="submission" date="2023-04" db="EMBL/GenBank/DDBJ databases">
        <title>Luteimonas sp. M1R5S59.</title>
        <authorList>
            <person name="Sun J.-Q."/>
        </authorList>
    </citation>
    <scope>NUCLEOTIDE SEQUENCE [LARGE SCALE GENOMIC DNA]</scope>
    <source>
        <strain evidence="11 12">M1R5S59</strain>
    </source>
</reference>
<dbReference type="InterPro" id="IPR035906">
    <property type="entry name" value="MetI-like_sf"/>
</dbReference>
<name>A0ABT6JUJ1_9GAMM</name>
<keyword evidence="3 9" id="KW-0813">Transport</keyword>
<dbReference type="RefSeq" id="WP_280578730.1">
    <property type="nucleotide sequence ID" value="NZ_JARXRO010000016.1"/>
</dbReference>
<evidence type="ECO:0000256" key="7">
    <source>
        <dbReference type="ARBA" id="ARBA00023136"/>
    </source>
</evidence>
<feature type="transmembrane region" description="Helical" evidence="9">
    <location>
        <begin position="253"/>
        <end position="277"/>
    </location>
</feature>
<feature type="transmembrane region" description="Helical" evidence="9">
    <location>
        <begin position="195"/>
        <end position="213"/>
    </location>
</feature>
<evidence type="ECO:0000256" key="5">
    <source>
        <dbReference type="ARBA" id="ARBA00022989"/>
    </source>
</evidence>
<evidence type="ECO:0000256" key="8">
    <source>
        <dbReference type="ARBA" id="ARBA00025323"/>
    </source>
</evidence>
<feature type="transmembrane region" description="Helical" evidence="9">
    <location>
        <begin position="69"/>
        <end position="93"/>
    </location>
</feature>
<accession>A0ABT6JUJ1</accession>
<keyword evidence="7 9" id="KW-0472">Membrane</keyword>
<comment type="similarity">
    <text evidence="9">Belongs to the binding-protein-dependent transport system permease family. CysTW subfamily.</text>
</comment>
<dbReference type="Gene3D" id="1.10.3720.10">
    <property type="entry name" value="MetI-like"/>
    <property type="match status" value="1"/>
</dbReference>
<dbReference type="EMBL" id="JARXRO010000016">
    <property type="protein sequence ID" value="MDH5834356.1"/>
    <property type="molecule type" value="Genomic_DNA"/>
</dbReference>
<dbReference type="NCBIfam" id="TIGR02139">
    <property type="entry name" value="permease_CysT"/>
    <property type="match status" value="1"/>
</dbReference>
<feature type="domain" description="ABC transmembrane type-1" evidence="10">
    <location>
        <begin position="67"/>
        <end position="277"/>
    </location>
</feature>
<evidence type="ECO:0000256" key="4">
    <source>
        <dbReference type="ARBA" id="ARBA00022692"/>
    </source>
</evidence>
<comment type="subcellular location">
    <subcellularLocation>
        <location evidence="1">Cell membrane</location>
        <topology evidence="1">Multi-pass membrane protein</topology>
    </subcellularLocation>
</comment>
<evidence type="ECO:0000256" key="9">
    <source>
        <dbReference type="RuleBase" id="RU366001"/>
    </source>
</evidence>
<dbReference type="NCBIfam" id="TIGR00969">
    <property type="entry name" value="3a0106s02"/>
    <property type="match status" value="1"/>
</dbReference>
<evidence type="ECO:0000313" key="11">
    <source>
        <dbReference type="EMBL" id="MDH5834356.1"/>
    </source>
</evidence>
<evidence type="ECO:0000256" key="3">
    <source>
        <dbReference type="ARBA" id="ARBA00022448"/>
    </source>
</evidence>
<evidence type="ECO:0000259" key="10">
    <source>
        <dbReference type="PROSITE" id="PS50928"/>
    </source>
</evidence>
<protein>
    <recommendedName>
        <fullName evidence="9">Sulfate transport system permease protein CysT</fullName>
    </recommendedName>
</protein>
<comment type="function">
    <text evidence="9">Part of the ABC transporter complex (TC 3.A.1.6.1) involved in sulfate/thiosulfate import.</text>
</comment>
<dbReference type="InterPro" id="IPR011865">
    <property type="entry name" value="CysT_permease"/>
</dbReference>
<comment type="function">
    <text evidence="8">Part of the ABC transporter complex CysAWTP (TC 3.A.1.6.1) involved in sulfate/thiosulfate import. Probably responsible for the translocation of the substrate across the membrane.</text>
</comment>
<evidence type="ECO:0000313" key="12">
    <source>
        <dbReference type="Proteomes" id="UP001156873"/>
    </source>
</evidence>
<gene>
    <name evidence="11" type="primary">cysT</name>
    <name evidence="11" type="ORF">QFW81_10520</name>
</gene>
<keyword evidence="6 9" id="KW-0764">Sulfate transport</keyword>
<evidence type="ECO:0000256" key="6">
    <source>
        <dbReference type="ARBA" id="ARBA00023032"/>
    </source>
</evidence>
<organism evidence="11 12">
    <name type="scientific">Luteimonas kalidii</name>
    <dbReference type="NCBI Taxonomy" id="3042025"/>
    <lineage>
        <taxon>Bacteria</taxon>
        <taxon>Pseudomonadati</taxon>
        <taxon>Pseudomonadota</taxon>
        <taxon>Gammaproteobacteria</taxon>
        <taxon>Lysobacterales</taxon>
        <taxon>Lysobacteraceae</taxon>
        <taxon>Luteimonas</taxon>
    </lineage>
</organism>
<comment type="caution">
    <text evidence="9">Lacks conserved residue(s) required for the propagation of feature annotation.</text>
</comment>
<evidence type="ECO:0000256" key="2">
    <source>
        <dbReference type="ARBA" id="ARBA00011779"/>
    </source>
</evidence>
<dbReference type="SUPFAM" id="SSF161098">
    <property type="entry name" value="MetI-like"/>
    <property type="match status" value="1"/>
</dbReference>
<dbReference type="PROSITE" id="PS50928">
    <property type="entry name" value="ABC_TM1"/>
    <property type="match status" value="1"/>
</dbReference>
<dbReference type="Proteomes" id="UP001156873">
    <property type="component" value="Unassembled WGS sequence"/>
</dbReference>
<proteinExistence type="inferred from homology"/>
<feature type="transmembrane region" description="Helical" evidence="9">
    <location>
        <begin position="105"/>
        <end position="127"/>
    </location>
</feature>
<comment type="caution">
    <text evidence="11">The sequence shown here is derived from an EMBL/GenBank/DDBJ whole genome shotgun (WGS) entry which is preliminary data.</text>
</comment>
<comment type="subunit">
    <text evidence="2">The complex is composed of two ATP-binding proteins (CysA), two transmembrane proteins (CysT and CysW) and a solute-binding protein (CysP).</text>
</comment>
<dbReference type="Pfam" id="PF00528">
    <property type="entry name" value="BPD_transp_1"/>
    <property type="match status" value="1"/>
</dbReference>
<dbReference type="InterPro" id="IPR005667">
    <property type="entry name" value="Sulph_transpt2"/>
</dbReference>
<sequence>MSTLALSLPRPRWRRPLPGFGVSLGLGMAWLGIVVLLPLTALAVHAAGLGLDGWMKVLRDERVQAALKVSFGTAFVAAVIALLAGALVAWVLVRYRFPGRRLLDALVDLPFALPTAVAGIALTAIYAPNGWIGQFLEPRGIQIAYQLAGIVIALVFIGLPFTVRTVQPILESLGQDQEQAAASLGASRFTALRRVVLPEVLPALLTGFSLAFARGLGEYGSVIFIAGNKPYRTEIAPLLITIRLEEYDYNGAIALAAVMLAASFLCLLAINLIPLLFRHERRSRRDV</sequence>
<evidence type="ECO:0000256" key="1">
    <source>
        <dbReference type="ARBA" id="ARBA00004651"/>
    </source>
</evidence>
<dbReference type="PANTHER" id="PTHR30406:SF8">
    <property type="entry name" value="SULFATE TRANSPORT SYSTEM PERMEASE PROTEIN CYST"/>
    <property type="match status" value="1"/>
</dbReference>
<dbReference type="PANTHER" id="PTHR30406">
    <property type="entry name" value="SULFATE TRANSPORT SYSTEM PERMEASE PROTEIN"/>
    <property type="match status" value="1"/>
</dbReference>
<keyword evidence="5 9" id="KW-1133">Transmembrane helix</keyword>
<feature type="transmembrane region" description="Helical" evidence="9">
    <location>
        <begin position="20"/>
        <end position="49"/>
    </location>
</feature>
<keyword evidence="4 9" id="KW-0812">Transmembrane</keyword>
<dbReference type="InterPro" id="IPR000515">
    <property type="entry name" value="MetI-like"/>
</dbReference>